<sequence length="180" mass="19709">MAEDRNRSHSKVTKLPANLQKAINDAIVNGRLTYKQIHEMVVSSGHDISEASLQRYGKKFLAKLEAISIARDQAKAIIESSNGPNTDMAEATSTVAFQILMEMLVNSPKKPGKATLDAIKALATLERSTIAREKLKFTAEKAVKEAADRIKAELRETITNDPDLLDKLILIVESNANVPA</sequence>
<name>A0A1I3M0L6_9BACL</name>
<dbReference type="Pfam" id="PF11985">
    <property type="entry name" value="Phage_Mu_Gp27"/>
    <property type="match status" value="1"/>
</dbReference>
<proteinExistence type="predicted"/>
<dbReference type="STRING" id="1884381.SAMN05518846_101484"/>
<keyword evidence="2" id="KW-1185">Reference proteome</keyword>
<evidence type="ECO:0000313" key="2">
    <source>
        <dbReference type="Proteomes" id="UP000198915"/>
    </source>
</evidence>
<reference evidence="2" key="1">
    <citation type="submission" date="2016-10" db="EMBL/GenBank/DDBJ databases">
        <authorList>
            <person name="Varghese N."/>
            <person name="Submissions S."/>
        </authorList>
    </citation>
    <scope>NUCLEOTIDE SEQUENCE [LARGE SCALE GENOMIC DNA]</scope>
    <source>
        <strain evidence="2">OK042</strain>
    </source>
</reference>
<dbReference type="Proteomes" id="UP000198915">
    <property type="component" value="Unassembled WGS sequence"/>
</dbReference>
<dbReference type="InterPro" id="IPR021874">
    <property type="entry name" value="Phage_Mu_Gp27"/>
</dbReference>
<evidence type="ECO:0000313" key="1">
    <source>
        <dbReference type="EMBL" id="SFI90542.1"/>
    </source>
</evidence>
<dbReference type="RefSeq" id="WP_092266352.1">
    <property type="nucleotide sequence ID" value="NZ_FORT01000001.1"/>
</dbReference>
<accession>A0A1I3M0L6</accession>
<dbReference type="EMBL" id="FORT01000001">
    <property type="protein sequence ID" value="SFI90542.1"/>
    <property type="molecule type" value="Genomic_DNA"/>
</dbReference>
<protein>
    <submittedName>
        <fullName evidence="1">Uncharacterized protein</fullName>
    </submittedName>
</protein>
<dbReference type="AlphaFoldDB" id="A0A1I3M0L6"/>
<gene>
    <name evidence="1" type="ORF">SAMN05518846_101484</name>
</gene>
<organism evidence="1 2">
    <name type="scientific">Brevibacillus centrosporus</name>
    <dbReference type="NCBI Taxonomy" id="54910"/>
    <lineage>
        <taxon>Bacteria</taxon>
        <taxon>Bacillati</taxon>
        <taxon>Bacillota</taxon>
        <taxon>Bacilli</taxon>
        <taxon>Bacillales</taxon>
        <taxon>Paenibacillaceae</taxon>
        <taxon>Brevibacillus</taxon>
    </lineage>
</organism>